<dbReference type="GO" id="GO:0022857">
    <property type="term" value="F:transmembrane transporter activity"/>
    <property type="evidence" value="ECO:0007669"/>
    <property type="project" value="InterPro"/>
</dbReference>
<dbReference type="PROSITE" id="PS50850">
    <property type="entry name" value="MFS"/>
    <property type="match status" value="1"/>
</dbReference>
<evidence type="ECO:0000256" key="5">
    <source>
        <dbReference type="ARBA" id="ARBA00023136"/>
    </source>
</evidence>
<reference evidence="8 9" key="1">
    <citation type="journal article" date="2015" name="Genome Announc.">
        <title>Expanding the biotechnology potential of lactobacilli through comparative genomics of 213 strains and associated genera.</title>
        <authorList>
            <person name="Sun Z."/>
            <person name="Harris H.M."/>
            <person name="McCann A."/>
            <person name="Guo C."/>
            <person name="Argimon S."/>
            <person name="Zhang W."/>
            <person name="Yang X."/>
            <person name="Jeffery I.B."/>
            <person name="Cooney J.C."/>
            <person name="Kagawa T.F."/>
            <person name="Liu W."/>
            <person name="Song Y."/>
            <person name="Salvetti E."/>
            <person name="Wrobel A."/>
            <person name="Rasinkangas P."/>
            <person name="Parkhill J."/>
            <person name="Rea M.C."/>
            <person name="O'Sullivan O."/>
            <person name="Ritari J."/>
            <person name="Douillard F.P."/>
            <person name="Paul Ross R."/>
            <person name="Yang R."/>
            <person name="Briner A.E."/>
            <person name="Felis G.E."/>
            <person name="de Vos W.M."/>
            <person name="Barrangou R."/>
            <person name="Klaenhammer T.R."/>
            <person name="Caufield P.W."/>
            <person name="Cui Y."/>
            <person name="Zhang H."/>
            <person name="O'Toole P.W."/>
        </authorList>
    </citation>
    <scope>NUCLEOTIDE SEQUENCE [LARGE SCALE GENOMIC DNA]</scope>
    <source>
        <strain evidence="8 9">DSM 20634</strain>
    </source>
</reference>
<feature type="transmembrane region" description="Helical" evidence="6">
    <location>
        <begin position="172"/>
        <end position="192"/>
    </location>
</feature>
<feature type="transmembrane region" description="Helical" evidence="6">
    <location>
        <begin position="111"/>
        <end position="131"/>
    </location>
</feature>
<dbReference type="RefSeq" id="WP_057778143.1">
    <property type="nucleotide sequence ID" value="NZ_AYYY01000018.1"/>
</dbReference>
<keyword evidence="2" id="KW-0813">Transport</keyword>
<feature type="transmembrane region" description="Helical" evidence="6">
    <location>
        <begin position="53"/>
        <end position="75"/>
    </location>
</feature>
<dbReference type="InterPro" id="IPR020846">
    <property type="entry name" value="MFS_dom"/>
</dbReference>
<feature type="transmembrane region" description="Helical" evidence="6">
    <location>
        <begin position="269"/>
        <end position="294"/>
    </location>
</feature>
<dbReference type="EMBL" id="AYYY01000018">
    <property type="protein sequence ID" value="KRM61880.1"/>
    <property type="molecule type" value="Genomic_DNA"/>
</dbReference>
<feature type="transmembrane region" description="Helical" evidence="6">
    <location>
        <begin position="443"/>
        <end position="462"/>
    </location>
</feature>
<dbReference type="OrthoDB" id="9816041at2"/>
<dbReference type="Gene3D" id="1.20.1250.20">
    <property type="entry name" value="MFS general substrate transporter like domains"/>
    <property type="match status" value="1"/>
</dbReference>
<dbReference type="AlphaFoldDB" id="A0A0R2A3W2"/>
<name>A0A0R2A3W2_9LACO</name>
<dbReference type="InterPro" id="IPR036259">
    <property type="entry name" value="MFS_trans_sf"/>
</dbReference>
<evidence type="ECO:0000256" key="6">
    <source>
        <dbReference type="SAM" id="Phobius"/>
    </source>
</evidence>
<evidence type="ECO:0000259" key="7">
    <source>
        <dbReference type="PROSITE" id="PS50850"/>
    </source>
</evidence>
<dbReference type="PATRIC" id="fig|1423813.3.peg.1174"/>
<sequence length="468" mass="50812">MNAIDRTGKKYNRLWFVITLLAGTFTMSISQSSLSTAYPTLMRYFDISASTVQWLTTGFMLIMCVTMPMSPWLLNNVSFKRLFLTILLVFDAGTLVIVLAPSFWVMMVGRIMEAIAVGVLFPSFQSVLLTITDEHQRGKTMGMAGLVMGSALACGPIISGIVLNYFSWRGLFVVFMLVISLVFVGALGGLIRDVMPQKSSHLDYWSVILSVGLIGVLYVINQIGQKNVDWGKNSMLLVVSVGALVWFVIRQFHLTTPLLELRVMKTINFDLAVILTAISYVALIVTTIIFPLYYQEVLGVSPLISGLALVPAAVFLSILNPLTGKLADKVGFRRVMLTGMGLIVLGWLLVTALTEQLNIWIMMGCAMIIEGGNAFVMMPAVTMGANALPTQLVPHGTAVTTTIRQILGSTGVAVATLVLTTVTQHQNMSGVAASVAQISGFRVTFILMLAIELVGLVLALALRDTQAE</sequence>
<evidence type="ECO:0000313" key="9">
    <source>
        <dbReference type="Proteomes" id="UP000051733"/>
    </source>
</evidence>
<accession>A0A0R2A3W2</accession>
<dbReference type="Proteomes" id="UP000051733">
    <property type="component" value="Unassembled WGS sequence"/>
</dbReference>
<evidence type="ECO:0000256" key="4">
    <source>
        <dbReference type="ARBA" id="ARBA00022989"/>
    </source>
</evidence>
<feature type="domain" description="Major facilitator superfamily (MFS) profile" evidence="7">
    <location>
        <begin position="16"/>
        <end position="467"/>
    </location>
</feature>
<protein>
    <submittedName>
        <fullName evidence="8">MFS family major facilitator multidrug cation symporter</fullName>
    </submittedName>
</protein>
<organism evidence="8 9">
    <name type="scientific">Paucilactobacillus vaccinostercus DSM 20634</name>
    <dbReference type="NCBI Taxonomy" id="1423813"/>
    <lineage>
        <taxon>Bacteria</taxon>
        <taxon>Bacillati</taxon>
        <taxon>Bacillota</taxon>
        <taxon>Bacilli</taxon>
        <taxon>Lactobacillales</taxon>
        <taxon>Lactobacillaceae</taxon>
        <taxon>Paucilactobacillus</taxon>
    </lineage>
</organism>
<feature type="transmembrane region" description="Helical" evidence="6">
    <location>
        <begin position="300"/>
        <end position="323"/>
    </location>
</feature>
<feature type="transmembrane region" description="Helical" evidence="6">
    <location>
        <begin position="359"/>
        <end position="385"/>
    </location>
</feature>
<evidence type="ECO:0000256" key="3">
    <source>
        <dbReference type="ARBA" id="ARBA00022692"/>
    </source>
</evidence>
<evidence type="ECO:0000256" key="1">
    <source>
        <dbReference type="ARBA" id="ARBA00004651"/>
    </source>
</evidence>
<dbReference type="Pfam" id="PF07690">
    <property type="entry name" value="MFS_1"/>
    <property type="match status" value="1"/>
</dbReference>
<dbReference type="CDD" id="cd17503">
    <property type="entry name" value="MFS_LmrB_MDR_like"/>
    <property type="match status" value="1"/>
</dbReference>
<keyword evidence="9" id="KW-1185">Reference proteome</keyword>
<dbReference type="InterPro" id="IPR011701">
    <property type="entry name" value="MFS"/>
</dbReference>
<comment type="subcellular location">
    <subcellularLocation>
        <location evidence="1">Cell membrane</location>
        <topology evidence="1">Multi-pass membrane protein</topology>
    </subcellularLocation>
</comment>
<dbReference type="SUPFAM" id="SSF103473">
    <property type="entry name" value="MFS general substrate transporter"/>
    <property type="match status" value="1"/>
</dbReference>
<comment type="caution">
    <text evidence="8">The sequence shown here is derived from an EMBL/GenBank/DDBJ whole genome shotgun (WGS) entry which is preliminary data.</text>
</comment>
<evidence type="ECO:0000256" key="2">
    <source>
        <dbReference type="ARBA" id="ARBA00022448"/>
    </source>
</evidence>
<feature type="transmembrane region" description="Helical" evidence="6">
    <location>
        <begin position="143"/>
        <end position="166"/>
    </location>
</feature>
<keyword evidence="3 6" id="KW-0812">Transmembrane</keyword>
<feature type="transmembrane region" description="Helical" evidence="6">
    <location>
        <begin position="335"/>
        <end position="353"/>
    </location>
</feature>
<feature type="transmembrane region" description="Helical" evidence="6">
    <location>
        <begin position="204"/>
        <end position="224"/>
    </location>
</feature>
<feature type="transmembrane region" description="Helical" evidence="6">
    <location>
        <begin position="406"/>
        <end position="423"/>
    </location>
</feature>
<dbReference type="PANTHER" id="PTHR42718:SF9">
    <property type="entry name" value="MAJOR FACILITATOR SUPERFAMILY MULTIDRUG TRANSPORTER MFSC"/>
    <property type="match status" value="1"/>
</dbReference>
<gene>
    <name evidence="8" type="ORF">FC26_GL001155</name>
</gene>
<proteinExistence type="predicted"/>
<keyword evidence="4 6" id="KW-1133">Transmembrane helix</keyword>
<evidence type="ECO:0000313" key="8">
    <source>
        <dbReference type="EMBL" id="KRM61880.1"/>
    </source>
</evidence>
<dbReference type="GO" id="GO:0005886">
    <property type="term" value="C:plasma membrane"/>
    <property type="evidence" value="ECO:0007669"/>
    <property type="project" value="UniProtKB-SubCell"/>
</dbReference>
<dbReference type="Gene3D" id="1.20.1720.10">
    <property type="entry name" value="Multidrug resistance protein D"/>
    <property type="match status" value="1"/>
</dbReference>
<feature type="transmembrane region" description="Helical" evidence="6">
    <location>
        <begin position="82"/>
        <end position="105"/>
    </location>
</feature>
<dbReference type="PANTHER" id="PTHR42718">
    <property type="entry name" value="MAJOR FACILITATOR SUPERFAMILY MULTIDRUG TRANSPORTER MFSC"/>
    <property type="match status" value="1"/>
</dbReference>
<feature type="transmembrane region" description="Helical" evidence="6">
    <location>
        <begin position="230"/>
        <end position="249"/>
    </location>
</feature>
<keyword evidence="5 6" id="KW-0472">Membrane</keyword>